<dbReference type="EMBL" id="CACVAY010000083">
    <property type="protein sequence ID" value="CAA6817313.1"/>
    <property type="molecule type" value="Genomic_DNA"/>
</dbReference>
<proteinExistence type="predicted"/>
<reference evidence="1" key="1">
    <citation type="submission" date="2020-01" db="EMBL/GenBank/DDBJ databases">
        <authorList>
            <person name="Meier V. D."/>
            <person name="Meier V D."/>
        </authorList>
    </citation>
    <scope>NUCLEOTIDE SEQUENCE</scope>
    <source>
        <strain evidence="1">HLG_WM_MAG_07</strain>
    </source>
</reference>
<sequence length="85" mass="9911">MKTEEEYLAQINALRNVTVEEYESEIDPLIKELEGNGLLDTFEKVLLELDDSFDDEFYKMVNETMEVLVEHTDGQGRIIEHDSKD</sequence>
<protein>
    <submittedName>
        <fullName evidence="1">Uncharacterized protein</fullName>
    </submittedName>
</protein>
<evidence type="ECO:0000313" key="1">
    <source>
        <dbReference type="EMBL" id="CAA6817313.1"/>
    </source>
</evidence>
<gene>
    <name evidence="1" type="ORF">HELGO_WM17258</name>
</gene>
<name>A0A6S6TND3_9GAMM</name>
<organism evidence="1">
    <name type="scientific">uncultured Thiotrichaceae bacterium</name>
    <dbReference type="NCBI Taxonomy" id="298394"/>
    <lineage>
        <taxon>Bacteria</taxon>
        <taxon>Pseudomonadati</taxon>
        <taxon>Pseudomonadota</taxon>
        <taxon>Gammaproteobacteria</taxon>
        <taxon>Thiotrichales</taxon>
        <taxon>Thiotrichaceae</taxon>
        <taxon>environmental samples</taxon>
    </lineage>
</organism>
<accession>A0A6S6TND3</accession>
<dbReference type="AlphaFoldDB" id="A0A6S6TND3"/>